<keyword evidence="7 11" id="KW-0067">ATP-binding</keyword>
<dbReference type="GO" id="GO:0004326">
    <property type="term" value="F:tetrahydrofolylpolyglutamate synthase activity"/>
    <property type="evidence" value="ECO:0007669"/>
    <property type="project" value="UniProtKB-EC"/>
</dbReference>
<dbReference type="EC" id="6.3.2.17" evidence="3"/>
<dbReference type="SUPFAM" id="SSF53244">
    <property type="entry name" value="MurD-like peptide ligases, peptide-binding domain"/>
    <property type="match status" value="1"/>
</dbReference>
<dbReference type="PATRIC" id="fig|1618207.4.peg.1159"/>
<keyword evidence="15" id="KW-1185">Reference proteome</keyword>
<dbReference type="Gene3D" id="3.90.190.20">
    <property type="entry name" value="Mur ligase, C-terminal domain"/>
    <property type="match status" value="1"/>
</dbReference>
<evidence type="ECO:0000313" key="14">
    <source>
        <dbReference type="EMBL" id="AJT41142.1"/>
    </source>
</evidence>
<keyword evidence="4 11" id="KW-0436">Ligase</keyword>
<feature type="domain" description="Mur ligase C-terminal" evidence="12">
    <location>
        <begin position="307"/>
        <end position="437"/>
    </location>
</feature>
<dbReference type="PANTHER" id="PTHR11136:SF0">
    <property type="entry name" value="DIHYDROFOLATE SYNTHETASE-RELATED"/>
    <property type="match status" value="1"/>
</dbReference>
<dbReference type="Pfam" id="PF08245">
    <property type="entry name" value="Mur_ligase_M"/>
    <property type="match status" value="1"/>
</dbReference>
<dbReference type="InterPro" id="IPR036615">
    <property type="entry name" value="Mur_ligase_C_dom_sf"/>
</dbReference>
<dbReference type="Pfam" id="PF02875">
    <property type="entry name" value="Mur_ligase_C"/>
    <property type="match status" value="1"/>
</dbReference>
<evidence type="ECO:0000313" key="15">
    <source>
        <dbReference type="Proteomes" id="UP000061839"/>
    </source>
</evidence>
<dbReference type="InterPro" id="IPR013221">
    <property type="entry name" value="Mur_ligase_cen"/>
</dbReference>
<evidence type="ECO:0000256" key="8">
    <source>
        <dbReference type="ARBA" id="ARBA00022842"/>
    </source>
</evidence>
<name>A0A0D4BXG4_9MICC</name>
<dbReference type="InterPro" id="IPR001645">
    <property type="entry name" value="Folylpolyglutamate_synth"/>
</dbReference>
<evidence type="ECO:0000259" key="12">
    <source>
        <dbReference type="Pfam" id="PF02875"/>
    </source>
</evidence>
<evidence type="ECO:0000256" key="1">
    <source>
        <dbReference type="ARBA" id="ARBA00001946"/>
    </source>
</evidence>
<dbReference type="RefSeq" id="WP_045074273.1">
    <property type="nucleotide sequence ID" value="NZ_CP011005.1"/>
</dbReference>
<dbReference type="HOGENOM" id="CLU_015869_1_2_11"/>
<dbReference type="GO" id="GO:0005524">
    <property type="term" value="F:ATP binding"/>
    <property type="evidence" value="ECO:0007669"/>
    <property type="project" value="UniProtKB-KW"/>
</dbReference>
<gene>
    <name evidence="14" type="ORF">UM93_05705</name>
</gene>
<comment type="catalytic activity">
    <reaction evidence="10">
        <text>(6S)-5,6,7,8-tetrahydrofolyl-(gamma-L-Glu)(n) + L-glutamate + ATP = (6S)-5,6,7,8-tetrahydrofolyl-(gamma-L-Glu)(n+1) + ADP + phosphate + H(+)</text>
        <dbReference type="Rhea" id="RHEA:10580"/>
        <dbReference type="Rhea" id="RHEA-COMP:14738"/>
        <dbReference type="Rhea" id="RHEA-COMP:14740"/>
        <dbReference type="ChEBI" id="CHEBI:15378"/>
        <dbReference type="ChEBI" id="CHEBI:29985"/>
        <dbReference type="ChEBI" id="CHEBI:30616"/>
        <dbReference type="ChEBI" id="CHEBI:43474"/>
        <dbReference type="ChEBI" id="CHEBI:141005"/>
        <dbReference type="ChEBI" id="CHEBI:456216"/>
        <dbReference type="EC" id="6.3.2.17"/>
    </reaction>
</comment>
<dbReference type="GO" id="GO:0046872">
    <property type="term" value="F:metal ion binding"/>
    <property type="evidence" value="ECO:0007669"/>
    <property type="project" value="UniProtKB-KW"/>
</dbReference>
<dbReference type="KEGG" id="ari:UM93_05705"/>
<dbReference type="GO" id="GO:0005737">
    <property type="term" value="C:cytoplasm"/>
    <property type="evidence" value="ECO:0007669"/>
    <property type="project" value="TreeGrafter"/>
</dbReference>
<dbReference type="SUPFAM" id="SSF53623">
    <property type="entry name" value="MurD-like peptide ligases, catalytic domain"/>
    <property type="match status" value="1"/>
</dbReference>
<organism evidence="14 15">
    <name type="scientific">Psychromicrobium lacuslunae</name>
    <dbReference type="NCBI Taxonomy" id="1618207"/>
    <lineage>
        <taxon>Bacteria</taxon>
        <taxon>Bacillati</taxon>
        <taxon>Actinomycetota</taxon>
        <taxon>Actinomycetes</taxon>
        <taxon>Micrococcales</taxon>
        <taxon>Micrococcaceae</taxon>
        <taxon>Psychromicrobium</taxon>
    </lineage>
</organism>
<sequence>MIDEYSVESVYAELLSRAPENKMEPRLAPLFRAMEVLGEPQKAYPVIHLTGTNGKTSTARMIEAGLRAHGLSIGRYTSPHLSSVTERISINGEPVSDETFVRIWDEIRPYLQIVDDELETAGEPRLTYFESLTILGFAIFADQPVDVVVLEVGLGGITDATNVADGAVAVVTPISLDHTELLGDTTRDIALEKAGIIKPGAFLVSSAQPSDAAQVLLEKAQEVGAQFRFEGVEFGVAERAVAVGGQLITVQGLAARYPDLQLPLHGAHQAENAAVAVAALEAFFGGGEKELDLAVLQEAFASVTSPGRLEVLRTAPTVVVDAAHNPAGIKATAEALEEAFSFSKLVVVLGVLKEKDALQILEQLRESLDEFAEEICLTQSDSPRAIPAGELAELALDAGFEEENIHIAERLDDALEWAVERAEANNDLSGAVLLTGSITLVAEARILLGKA</sequence>
<accession>A0A0D4BXG4</accession>
<keyword evidence="5" id="KW-0479">Metal-binding</keyword>
<evidence type="ECO:0000256" key="7">
    <source>
        <dbReference type="ARBA" id="ARBA00022840"/>
    </source>
</evidence>
<dbReference type="InterPro" id="IPR036565">
    <property type="entry name" value="Mur-like_cat_sf"/>
</dbReference>
<evidence type="ECO:0000256" key="10">
    <source>
        <dbReference type="ARBA" id="ARBA00047493"/>
    </source>
</evidence>
<reference evidence="14 15" key="1">
    <citation type="journal article" date="2015" name="Genome Announc.">
        <title>Complete Genome Sequencing of Protease-Producing Novel Arthrobacter sp. Strain IHBB 11108 Using PacBio Single-Molecule Real-Time Sequencing Technology.</title>
        <authorList>
            <person name="Kiran S."/>
            <person name="Swarnkar M.K."/>
            <person name="Pal M."/>
            <person name="Thakur R."/>
            <person name="Tewari R."/>
            <person name="Singh A.K."/>
            <person name="Gulati A."/>
        </authorList>
    </citation>
    <scope>NUCLEOTIDE SEQUENCE [LARGE SCALE GENOMIC DNA]</scope>
    <source>
        <strain evidence="14 15">IHBB 11108</strain>
    </source>
</reference>
<dbReference type="EMBL" id="CP011005">
    <property type="protein sequence ID" value="AJT41142.1"/>
    <property type="molecule type" value="Genomic_DNA"/>
</dbReference>
<dbReference type="PANTHER" id="PTHR11136">
    <property type="entry name" value="FOLYLPOLYGLUTAMATE SYNTHASE-RELATED"/>
    <property type="match status" value="1"/>
</dbReference>
<keyword evidence="8" id="KW-0460">Magnesium</keyword>
<dbReference type="STRING" id="1618207.UM93_05705"/>
<protein>
    <recommendedName>
        <fullName evidence="3">tetrahydrofolate synthase</fullName>
        <ecNumber evidence="3">6.3.2.17</ecNumber>
    </recommendedName>
    <alternativeName>
        <fullName evidence="9">Tetrahydrofolylpolyglutamate synthase</fullName>
    </alternativeName>
</protein>
<dbReference type="FunFam" id="3.40.1190.10:FF:000011">
    <property type="entry name" value="Folylpolyglutamate synthase/dihydrofolate synthase"/>
    <property type="match status" value="1"/>
</dbReference>
<feature type="domain" description="Mur ligase central" evidence="13">
    <location>
        <begin position="50"/>
        <end position="279"/>
    </location>
</feature>
<comment type="cofactor">
    <cofactor evidence="1">
        <name>Mg(2+)</name>
        <dbReference type="ChEBI" id="CHEBI:18420"/>
    </cofactor>
</comment>
<dbReference type="Proteomes" id="UP000061839">
    <property type="component" value="Chromosome"/>
</dbReference>
<evidence type="ECO:0000256" key="6">
    <source>
        <dbReference type="ARBA" id="ARBA00022741"/>
    </source>
</evidence>
<evidence type="ECO:0000256" key="4">
    <source>
        <dbReference type="ARBA" id="ARBA00022598"/>
    </source>
</evidence>
<dbReference type="PIRSF" id="PIRSF001563">
    <property type="entry name" value="Folylpolyglu_synth"/>
    <property type="match status" value="1"/>
</dbReference>
<dbReference type="OrthoDB" id="9809356at2"/>
<proteinExistence type="inferred from homology"/>
<dbReference type="NCBIfam" id="TIGR01499">
    <property type="entry name" value="folC"/>
    <property type="match status" value="1"/>
</dbReference>
<evidence type="ECO:0000256" key="11">
    <source>
        <dbReference type="PIRNR" id="PIRNR001563"/>
    </source>
</evidence>
<keyword evidence="6 11" id="KW-0547">Nucleotide-binding</keyword>
<dbReference type="AlphaFoldDB" id="A0A0D4BXG4"/>
<evidence type="ECO:0000256" key="2">
    <source>
        <dbReference type="ARBA" id="ARBA00008276"/>
    </source>
</evidence>
<evidence type="ECO:0000256" key="3">
    <source>
        <dbReference type="ARBA" id="ARBA00013025"/>
    </source>
</evidence>
<dbReference type="GO" id="GO:0008841">
    <property type="term" value="F:dihydrofolate synthase activity"/>
    <property type="evidence" value="ECO:0007669"/>
    <property type="project" value="TreeGrafter"/>
</dbReference>
<comment type="similarity">
    <text evidence="2 11">Belongs to the folylpolyglutamate synthase family.</text>
</comment>
<evidence type="ECO:0000259" key="13">
    <source>
        <dbReference type="Pfam" id="PF08245"/>
    </source>
</evidence>
<evidence type="ECO:0000256" key="5">
    <source>
        <dbReference type="ARBA" id="ARBA00022723"/>
    </source>
</evidence>
<evidence type="ECO:0000256" key="9">
    <source>
        <dbReference type="ARBA" id="ARBA00030592"/>
    </source>
</evidence>
<dbReference type="Gene3D" id="3.40.1190.10">
    <property type="entry name" value="Mur-like, catalytic domain"/>
    <property type="match status" value="1"/>
</dbReference>
<dbReference type="InterPro" id="IPR004101">
    <property type="entry name" value="Mur_ligase_C"/>
</dbReference>